<gene>
    <name evidence="3" type="ORF">LX81_01072</name>
</gene>
<dbReference type="InterPro" id="IPR035940">
    <property type="entry name" value="CAP_sf"/>
</dbReference>
<dbReference type="CDD" id="cd05379">
    <property type="entry name" value="CAP_bacterial"/>
    <property type="match status" value="1"/>
</dbReference>
<feature type="chain" id="PRO_5016073848" evidence="1">
    <location>
        <begin position="25"/>
        <end position="148"/>
    </location>
</feature>
<dbReference type="PANTHER" id="PTHR31157:SF1">
    <property type="entry name" value="SCP DOMAIN-CONTAINING PROTEIN"/>
    <property type="match status" value="1"/>
</dbReference>
<keyword evidence="4" id="KW-1185">Reference proteome</keyword>
<feature type="signal peptide" evidence="1">
    <location>
        <begin position="1"/>
        <end position="24"/>
    </location>
</feature>
<comment type="caution">
    <text evidence="3">The sequence shown here is derived from an EMBL/GenBank/DDBJ whole genome shotgun (WGS) entry which is preliminary data.</text>
</comment>
<name>A0A2W7NEU4_9RHOB</name>
<proteinExistence type="predicted"/>
<dbReference type="AlphaFoldDB" id="A0A2W7NEU4"/>
<dbReference type="EMBL" id="QKZL01000003">
    <property type="protein sequence ID" value="PZX18440.1"/>
    <property type="molecule type" value="Genomic_DNA"/>
</dbReference>
<keyword evidence="1" id="KW-0732">Signal</keyword>
<dbReference type="PROSITE" id="PS51257">
    <property type="entry name" value="PROKAR_LIPOPROTEIN"/>
    <property type="match status" value="1"/>
</dbReference>
<organism evidence="3 4">
    <name type="scientific">Palleronia aestuarii</name>
    <dbReference type="NCBI Taxonomy" id="568105"/>
    <lineage>
        <taxon>Bacteria</taxon>
        <taxon>Pseudomonadati</taxon>
        <taxon>Pseudomonadota</taxon>
        <taxon>Alphaproteobacteria</taxon>
        <taxon>Rhodobacterales</taxon>
        <taxon>Roseobacteraceae</taxon>
        <taxon>Palleronia</taxon>
    </lineage>
</organism>
<dbReference type="InterPro" id="IPR014044">
    <property type="entry name" value="CAP_dom"/>
</dbReference>
<dbReference type="SUPFAM" id="SSF55797">
    <property type="entry name" value="PR-1-like"/>
    <property type="match status" value="1"/>
</dbReference>
<dbReference type="Proteomes" id="UP000248916">
    <property type="component" value="Unassembled WGS sequence"/>
</dbReference>
<evidence type="ECO:0000259" key="2">
    <source>
        <dbReference type="Pfam" id="PF00188"/>
    </source>
</evidence>
<feature type="domain" description="SCP" evidence="2">
    <location>
        <begin position="36"/>
        <end position="136"/>
    </location>
</feature>
<protein>
    <submittedName>
        <fullName evidence="3">Cysteine-rich secretory protein family protein</fullName>
    </submittedName>
</protein>
<dbReference type="OrthoDB" id="9811255at2"/>
<accession>A0A2W7NEU4</accession>
<sequence>MRAFVFIALLLLVACQGTTSPVLSPDRSAASVEGGLNAYRAAANVPPVTRDHRLDRAARSHAADMARHGFMDHRGSDGSTHATRIRRSGYPYCGAAENVAKGPFSHHSVMAAWWGSPKHRSNMVLARVEHYGLAQVGDAWVLVLARSC</sequence>
<evidence type="ECO:0000256" key="1">
    <source>
        <dbReference type="SAM" id="SignalP"/>
    </source>
</evidence>
<dbReference type="Gene3D" id="3.40.33.10">
    <property type="entry name" value="CAP"/>
    <property type="match status" value="1"/>
</dbReference>
<dbReference type="PANTHER" id="PTHR31157">
    <property type="entry name" value="SCP DOMAIN-CONTAINING PROTEIN"/>
    <property type="match status" value="1"/>
</dbReference>
<evidence type="ECO:0000313" key="3">
    <source>
        <dbReference type="EMBL" id="PZX18440.1"/>
    </source>
</evidence>
<dbReference type="Pfam" id="PF00188">
    <property type="entry name" value="CAP"/>
    <property type="match status" value="1"/>
</dbReference>
<reference evidence="3 4" key="1">
    <citation type="submission" date="2018-06" db="EMBL/GenBank/DDBJ databases">
        <title>Genomic Encyclopedia of Archaeal and Bacterial Type Strains, Phase II (KMG-II): from individual species to whole genera.</title>
        <authorList>
            <person name="Goeker M."/>
        </authorList>
    </citation>
    <scope>NUCLEOTIDE SEQUENCE [LARGE SCALE GENOMIC DNA]</scope>
    <source>
        <strain evidence="3 4">DSM 22009</strain>
    </source>
</reference>
<evidence type="ECO:0000313" key="4">
    <source>
        <dbReference type="Proteomes" id="UP000248916"/>
    </source>
</evidence>